<dbReference type="Gene3D" id="3.40.50.300">
    <property type="entry name" value="P-loop containing nucleotide triphosphate hydrolases"/>
    <property type="match status" value="1"/>
</dbReference>
<name>A0A365UE76_9RHOB</name>
<evidence type="ECO:0000313" key="3">
    <source>
        <dbReference type="Proteomes" id="UP000253370"/>
    </source>
</evidence>
<evidence type="ECO:0000313" key="2">
    <source>
        <dbReference type="EMBL" id="RBI87750.1"/>
    </source>
</evidence>
<gene>
    <name evidence="2" type="ORF">DRV85_01545</name>
</gene>
<evidence type="ECO:0008006" key="4">
    <source>
        <dbReference type="Google" id="ProtNLM"/>
    </source>
</evidence>
<dbReference type="OrthoDB" id="5477114at2"/>
<dbReference type="Proteomes" id="UP000253370">
    <property type="component" value="Unassembled WGS sequence"/>
</dbReference>
<reference evidence="2 3" key="1">
    <citation type="submission" date="2018-07" db="EMBL/GenBank/DDBJ databases">
        <title>Rhodosalinus sp. strain E84T genomic sequence and assembly.</title>
        <authorList>
            <person name="Liu Z.-W."/>
            <person name="Lu D.-C."/>
        </authorList>
    </citation>
    <scope>NUCLEOTIDE SEQUENCE [LARGE SCALE GENOMIC DNA]</scope>
    <source>
        <strain evidence="2 3">E84</strain>
    </source>
</reference>
<keyword evidence="3" id="KW-1185">Reference proteome</keyword>
<organism evidence="2 3">
    <name type="scientific">Rhodosalinus halophilus</name>
    <dbReference type="NCBI Taxonomy" id="2259333"/>
    <lineage>
        <taxon>Bacteria</taxon>
        <taxon>Pseudomonadati</taxon>
        <taxon>Pseudomonadota</taxon>
        <taxon>Alphaproteobacteria</taxon>
        <taxon>Rhodobacterales</taxon>
        <taxon>Paracoccaceae</taxon>
        <taxon>Rhodosalinus</taxon>
    </lineage>
</organism>
<feature type="region of interest" description="Disordered" evidence="1">
    <location>
        <begin position="235"/>
        <end position="314"/>
    </location>
</feature>
<comment type="caution">
    <text evidence="2">The sequence shown here is derived from an EMBL/GenBank/DDBJ whole genome shotgun (WGS) entry which is preliminary data.</text>
</comment>
<proteinExistence type="predicted"/>
<sequence length="314" mass="33876">MTAPAADGGRRKPRIALMGEFSAGKSTLANLLMEQAKSPVRVTATQLPPIWYSLGDAPPVRIDADGNETPLDGDDLTGISPDDTRAVRVFLQADVLRLCDIIDMPGSSDPNIAAEVWQSMLPLADAVIWCTPATQAWRQTEAAIWEDMPPELHERSALLVTRFDKVRTPEDGKRLLARVEREVDGLFRHVQAASLTDALAAREDEEAWRASGMDSFCETFVAMLEDLEAHLDGATGAAAHPEGGTAPGLARPFPQDAQDGLAVVGSDGQPPHRATQTDGAGEMQESGVMPRRVVRKTSSRTPRPSRPAQTESLI</sequence>
<dbReference type="SUPFAM" id="SSF52540">
    <property type="entry name" value="P-loop containing nucleoside triphosphate hydrolases"/>
    <property type="match status" value="1"/>
</dbReference>
<dbReference type="InterPro" id="IPR027417">
    <property type="entry name" value="P-loop_NTPase"/>
</dbReference>
<dbReference type="EMBL" id="QNTQ01000001">
    <property type="protein sequence ID" value="RBI87750.1"/>
    <property type="molecule type" value="Genomic_DNA"/>
</dbReference>
<evidence type="ECO:0000256" key="1">
    <source>
        <dbReference type="SAM" id="MobiDB-lite"/>
    </source>
</evidence>
<accession>A0A365UE76</accession>
<protein>
    <recommendedName>
        <fullName evidence="4">Dynamin family protein</fullName>
    </recommendedName>
</protein>
<dbReference type="AlphaFoldDB" id="A0A365UE76"/>